<sequence>MICVKKSFRVARAVAKGRKFYTLSYLLIQFFILRSEI</sequence>
<reference evidence="1 2" key="1">
    <citation type="journal article" date="2013" name="Genome Announc.">
        <title>Genome Sequence of Campylobacter showae UNSWCD, Isolated from a Patient with Crohn's Disease.</title>
        <authorList>
            <person name="Tay A.P."/>
            <person name="Kaakoush N.O."/>
            <person name="Deshpande N.P."/>
            <person name="Chen Z."/>
            <person name="Mitchell H."/>
            <person name="Wilkins M.R."/>
        </authorList>
    </citation>
    <scope>NUCLEOTIDE SEQUENCE [LARGE SCALE GENOMIC DNA]</scope>
    <source>
        <strain evidence="1 2">CSUNSWCD</strain>
    </source>
</reference>
<name>M5IRD7_9BACT</name>
<dbReference type="AlphaFoldDB" id="M5IRD7"/>
<accession>M5IRD7</accession>
<dbReference type="Proteomes" id="UP000011939">
    <property type="component" value="Unassembled WGS sequence"/>
</dbReference>
<evidence type="ECO:0000313" key="1">
    <source>
        <dbReference type="EMBL" id="EKU11088.1"/>
    </source>
</evidence>
<organism evidence="1 2">
    <name type="scientific">Campylobacter showae CSUNSWCD</name>
    <dbReference type="NCBI Taxonomy" id="1244083"/>
    <lineage>
        <taxon>Bacteria</taxon>
        <taxon>Pseudomonadati</taxon>
        <taxon>Campylobacterota</taxon>
        <taxon>Epsilonproteobacteria</taxon>
        <taxon>Campylobacterales</taxon>
        <taxon>Campylobacteraceae</taxon>
        <taxon>Campylobacter</taxon>
    </lineage>
</organism>
<gene>
    <name evidence="1" type="ORF">CSUNSWCD_2211</name>
</gene>
<dbReference type="EMBL" id="AMZQ01000008">
    <property type="protein sequence ID" value="EKU11088.1"/>
    <property type="molecule type" value="Genomic_DNA"/>
</dbReference>
<protein>
    <submittedName>
        <fullName evidence="1">Uncharacterized protein</fullName>
    </submittedName>
</protein>
<evidence type="ECO:0000313" key="2">
    <source>
        <dbReference type="Proteomes" id="UP000011939"/>
    </source>
</evidence>
<proteinExistence type="predicted"/>
<comment type="caution">
    <text evidence="1">The sequence shown here is derived from an EMBL/GenBank/DDBJ whole genome shotgun (WGS) entry which is preliminary data.</text>
</comment>
<dbReference type="PATRIC" id="fig|1244083.3.peg.1454"/>